<comment type="caution">
    <text evidence="2">The sequence shown here is derived from an EMBL/GenBank/DDBJ whole genome shotgun (WGS) entry which is preliminary data.</text>
</comment>
<feature type="compositionally biased region" description="Polar residues" evidence="1">
    <location>
        <begin position="1"/>
        <end position="10"/>
    </location>
</feature>
<evidence type="ECO:0000313" key="2">
    <source>
        <dbReference type="EMBL" id="MDS0300503.1"/>
    </source>
</evidence>
<proteinExistence type="predicted"/>
<reference evidence="2 3" key="1">
    <citation type="submission" date="2022-06" db="EMBL/GenBank/DDBJ databases">
        <title>Halogeometricum sp. a new haloarchaeum isolate from saline soil.</title>
        <authorList>
            <person name="Strakova D."/>
            <person name="Galisteo C."/>
            <person name="Sanchez-Porro C."/>
            <person name="Ventosa A."/>
        </authorList>
    </citation>
    <scope>NUCLEOTIDE SEQUENCE [LARGE SCALE GENOMIC DNA]</scope>
    <source>
        <strain evidence="2 3">S1BR25-6</strain>
    </source>
</reference>
<evidence type="ECO:0000256" key="1">
    <source>
        <dbReference type="SAM" id="MobiDB-lite"/>
    </source>
</evidence>
<feature type="region of interest" description="Disordered" evidence="1">
    <location>
        <begin position="1"/>
        <end position="29"/>
    </location>
</feature>
<gene>
    <name evidence="2" type="ORF">NDI76_17275</name>
</gene>
<accession>A0ABU2GKA9</accession>
<dbReference type="EMBL" id="JAMQOP010000003">
    <property type="protein sequence ID" value="MDS0300503.1"/>
    <property type="molecule type" value="Genomic_DNA"/>
</dbReference>
<keyword evidence="3" id="KW-1185">Reference proteome</keyword>
<dbReference type="Proteomes" id="UP001257060">
    <property type="component" value="Unassembled WGS sequence"/>
</dbReference>
<evidence type="ECO:0000313" key="3">
    <source>
        <dbReference type="Proteomes" id="UP001257060"/>
    </source>
</evidence>
<organism evidence="2 3">
    <name type="scientific">Halogeometricum salsisoli</name>
    <dbReference type="NCBI Taxonomy" id="2950536"/>
    <lineage>
        <taxon>Archaea</taxon>
        <taxon>Methanobacteriati</taxon>
        <taxon>Methanobacteriota</taxon>
        <taxon>Stenosarchaea group</taxon>
        <taxon>Halobacteria</taxon>
        <taxon>Halobacteriales</taxon>
        <taxon>Haloferacaceae</taxon>
        <taxon>Halogeometricum</taxon>
    </lineage>
</organism>
<dbReference type="RefSeq" id="WP_310925399.1">
    <property type="nucleotide sequence ID" value="NZ_JAMQOP010000003.1"/>
</dbReference>
<name>A0ABU2GKA9_9EURY</name>
<protein>
    <submittedName>
        <fullName evidence="2">Uncharacterized protein</fullName>
    </submittedName>
</protein>
<sequence length="49" mass="5073">MPTDSGGASKSTEDPVTDAAAELARTDFPPMIRTAVDEHASSTPIERAA</sequence>